<organism evidence="3 4">
    <name type="scientific">Modestobacter italicus (strain DSM 44449 / CECT 9708 / BC 501)</name>
    <dbReference type="NCBI Taxonomy" id="2732864"/>
    <lineage>
        <taxon>Bacteria</taxon>
        <taxon>Bacillati</taxon>
        <taxon>Actinomycetota</taxon>
        <taxon>Actinomycetes</taxon>
        <taxon>Geodermatophilales</taxon>
        <taxon>Geodermatophilaceae</taxon>
        <taxon>Modestobacter</taxon>
    </lineage>
</organism>
<dbReference type="HOGENOM" id="CLU_2423680_0_0_11"/>
<proteinExistence type="predicted"/>
<dbReference type="PANTHER" id="PTHR42795">
    <property type="entry name" value="ALANINE DEHYDROGENASE"/>
    <property type="match status" value="1"/>
</dbReference>
<protein>
    <submittedName>
        <fullName evidence="3">Cytosine deaminase</fullName>
    </submittedName>
</protein>
<dbReference type="GO" id="GO:0005886">
    <property type="term" value="C:plasma membrane"/>
    <property type="evidence" value="ECO:0007669"/>
    <property type="project" value="TreeGrafter"/>
</dbReference>
<dbReference type="GO" id="GO:0006524">
    <property type="term" value="P:alanine catabolic process"/>
    <property type="evidence" value="ECO:0007669"/>
    <property type="project" value="TreeGrafter"/>
</dbReference>
<dbReference type="EMBL" id="FO203431">
    <property type="protein sequence ID" value="CCH88294.1"/>
    <property type="molecule type" value="Genomic_DNA"/>
</dbReference>
<evidence type="ECO:0000256" key="1">
    <source>
        <dbReference type="SAM" id="MobiDB-lite"/>
    </source>
</evidence>
<feature type="region of interest" description="Disordered" evidence="1">
    <location>
        <begin position="40"/>
        <end position="62"/>
    </location>
</feature>
<feature type="compositionally biased region" description="Low complexity" evidence="1">
    <location>
        <begin position="40"/>
        <end position="57"/>
    </location>
</feature>
<dbReference type="Proteomes" id="UP000006461">
    <property type="component" value="Chromosome"/>
</dbReference>
<dbReference type="STRING" id="477641.MODMU_2865"/>
<dbReference type="GO" id="GO:0000286">
    <property type="term" value="F:alanine dehydrogenase activity"/>
    <property type="evidence" value="ECO:0007669"/>
    <property type="project" value="TreeGrafter"/>
</dbReference>
<evidence type="ECO:0000313" key="3">
    <source>
        <dbReference type="EMBL" id="CCH88294.1"/>
    </source>
</evidence>
<name>I4EY31_MODI5</name>
<dbReference type="eggNOG" id="COG0686">
    <property type="taxonomic scope" value="Bacteria"/>
</dbReference>
<feature type="domain" description="Alanine dehydrogenase/pyridine nucleotide transhydrogenase N-terminal" evidence="2">
    <location>
        <begin position="7"/>
        <end position="46"/>
    </location>
</feature>
<dbReference type="AlphaFoldDB" id="I4EY31"/>
<sequence>MSRLVVGVPSEIKDDERRVALTPDGVVDLVHGGHHVVVQAGAGAGAPGSPTTGTPAPRLGLSTLQGDLVDQPVAEAHQLPFTDPATLLASR</sequence>
<dbReference type="SUPFAM" id="SSF52283">
    <property type="entry name" value="Formate/glycerate dehydrogenase catalytic domain-like"/>
    <property type="match status" value="1"/>
</dbReference>
<dbReference type="Pfam" id="PF05222">
    <property type="entry name" value="AlaDh_PNT_N"/>
    <property type="match status" value="1"/>
</dbReference>
<gene>
    <name evidence="3" type="ordered locus">MODMU_2865</name>
</gene>
<dbReference type="Gene3D" id="3.40.50.720">
    <property type="entry name" value="NAD(P)-binding Rossmann-like Domain"/>
    <property type="match status" value="1"/>
</dbReference>
<dbReference type="KEGG" id="mmar:MODMU_2865"/>
<accession>I4EY31</accession>
<evidence type="ECO:0000313" key="4">
    <source>
        <dbReference type="Proteomes" id="UP000006461"/>
    </source>
</evidence>
<evidence type="ECO:0000259" key="2">
    <source>
        <dbReference type="Pfam" id="PF05222"/>
    </source>
</evidence>
<keyword evidence="4" id="KW-1185">Reference proteome</keyword>
<reference evidence="3 4" key="1">
    <citation type="journal article" date="2012" name="J. Bacteriol.">
        <title>Genome Sequence of Radiation-Resistant Modestobacter marinus Strain BC501, a Representative Actinobacterium That Thrives on Calcareous Stone Surfaces.</title>
        <authorList>
            <person name="Normand P."/>
            <person name="Gury J."/>
            <person name="Pujic P."/>
            <person name="Chouaia B."/>
            <person name="Crotti E."/>
            <person name="Brusetti L."/>
            <person name="Daffonchio D."/>
            <person name="Vacherie B."/>
            <person name="Barbe V."/>
            <person name="Medigue C."/>
            <person name="Calteau A."/>
            <person name="Ghodhbane-Gtari F."/>
            <person name="Essoussi I."/>
            <person name="Nouioui I."/>
            <person name="Abbassi-Ghozzi I."/>
            <person name="Gtari M."/>
        </authorList>
    </citation>
    <scope>NUCLEOTIDE SEQUENCE [LARGE SCALE GENOMIC DNA]</scope>
    <source>
        <strain evidence="4">BC 501</strain>
    </source>
</reference>
<dbReference type="InterPro" id="IPR007886">
    <property type="entry name" value="AlaDH/PNT_N"/>
</dbReference>
<dbReference type="PANTHER" id="PTHR42795:SF1">
    <property type="entry name" value="ALANINE DEHYDROGENASE"/>
    <property type="match status" value="1"/>
</dbReference>